<dbReference type="Proteomes" id="UP000709295">
    <property type="component" value="Unassembled WGS sequence"/>
</dbReference>
<proteinExistence type="predicted"/>
<comment type="caution">
    <text evidence="1">The sequence shown here is derived from an EMBL/GenBank/DDBJ whole genome shotgun (WGS) entry which is preliminary data.</text>
</comment>
<evidence type="ECO:0000313" key="1">
    <source>
        <dbReference type="EMBL" id="KAG6961217.1"/>
    </source>
</evidence>
<dbReference type="AlphaFoldDB" id="A0A8J5MG02"/>
<dbReference type="EMBL" id="JAENGY010000519">
    <property type="protein sequence ID" value="KAG6961217.1"/>
    <property type="molecule type" value="Genomic_DNA"/>
</dbReference>
<keyword evidence="2" id="KW-1185">Reference proteome</keyword>
<accession>A0A8J5MG02</accession>
<organism evidence="1 2">
    <name type="scientific">Phytophthora aleatoria</name>
    <dbReference type="NCBI Taxonomy" id="2496075"/>
    <lineage>
        <taxon>Eukaryota</taxon>
        <taxon>Sar</taxon>
        <taxon>Stramenopiles</taxon>
        <taxon>Oomycota</taxon>
        <taxon>Peronosporomycetes</taxon>
        <taxon>Peronosporales</taxon>
        <taxon>Peronosporaceae</taxon>
        <taxon>Phytophthora</taxon>
    </lineage>
</organism>
<reference evidence="1" key="1">
    <citation type="submission" date="2021-01" db="EMBL/GenBank/DDBJ databases">
        <title>Phytophthora aleatoria, a newly-described species from Pinus radiata is distinct from Phytophthora cactorum isolates based on comparative genomics.</title>
        <authorList>
            <person name="Mcdougal R."/>
            <person name="Panda P."/>
            <person name="Williams N."/>
            <person name="Studholme D.J."/>
        </authorList>
    </citation>
    <scope>NUCLEOTIDE SEQUENCE</scope>
    <source>
        <strain evidence="1">NZFS 4037</strain>
    </source>
</reference>
<evidence type="ECO:0000313" key="2">
    <source>
        <dbReference type="Proteomes" id="UP000709295"/>
    </source>
</evidence>
<gene>
    <name evidence="1" type="ORF">JG688_00009219</name>
</gene>
<sequence>MRTSFLNWEDKTLVQLAHQFEREGLRITWRYVERRVAKSKSTGRELQLRLASLKRTNGKQLSNVPPYFFGGSSPAPPRYFGRGRTVGRRQGQIITKLGGAGSRGGGDSCDISQGGIGRESDSHGGTGLINADHVGHGHGMDGLGVVGPVTLDDGANI</sequence>
<protein>
    <submittedName>
        <fullName evidence="1">Uncharacterized protein</fullName>
    </submittedName>
</protein>
<name>A0A8J5MG02_9STRA</name>